<comment type="caution">
    <text evidence="2">The sequence shown here is derived from an EMBL/GenBank/DDBJ whole genome shotgun (WGS) entry which is preliminary data.</text>
</comment>
<evidence type="ECO:0000313" key="3">
    <source>
        <dbReference type="Proteomes" id="UP000292445"/>
    </source>
</evidence>
<dbReference type="InterPro" id="IPR010419">
    <property type="entry name" value="CO_DH_gsu"/>
</dbReference>
<dbReference type="Pfam" id="PF06240">
    <property type="entry name" value="COXG"/>
    <property type="match status" value="1"/>
</dbReference>
<reference evidence="2 3" key="1">
    <citation type="submission" date="2019-02" db="EMBL/GenBank/DDBJ databases">
        <title>Genomic Encyclopedia of Type Strains, Phase IV (KMG-IV): sequencing the most valuable type-strain genomes for metagenomic binning, comparative biology and taxonomic classification.</title>
        <authorList>
            <person name="Goeker M."/>
        </authorList>
    </citation>
    <scope>NUCLEOTIDE SEQUENCE [LARGE SCALE GENOMIC DNA]</scope>
    <source>
        <strain evidence="2 3">K24</strain>
    </source>
</reference>
<keyword evidence="1" id="KW-1133">Transmembrane helix</keyword>
<dbReference type="PANTHER" id="PTHR38588">
    <property type="entry name" value="BLL0334 PROTEIN"/>
    <property type="match status" value="1"/>
</dbReference>
<evidence type="ECO:0000256" key="1">
    <source>
        <dbReference type="SAM" id="Phobius"/>
    </source>
</evidence>
<sequence>MEMVAERLIKAPRNEVWRCLNDPEVLKACIPGCESIDATGPDTYKVAMVAAVGFIRARFVGDLTLQNKIEDTSYDLSFNGTGGAAGFGKGAASVALGDAPDGTTLAYQVKAQVGGKLAQVGARVIDGVARKMADEFFQRLDKAITGSDAENVDDTQAAPGGSAMATTTVQATAAGPESSQATGTTPAAAPSRTWIYVAAAVVVAVAAAFAFGGGGA</sequence>
<protein>
    <recommendedName>
        <fullName evidence="4">Carbon monoxide dehydrogenase subunit G</fullName>
    </recommendedName>
</protein>
<accession>A0A4Q7NEW1</accession>
<keyword evidence="1" id="KW-0472">Membrane</keyword>
<keyword evidence="3" id="KW-1185">Reference proteome</keyword>
<dbReference type="EMBL" id="SGXC01000002">
    <property type="protein sequence ID" value="RZS81539.1"/>
    <property type="molecule type" value="Genomic_DNA"/>
</dbReference>
<dbReference type="Gene3D" id="3.30.530.20">
    <property type="match status" value="1"/>
</dbReference>
<evidence type="ECO:0000313" key="2">
    <source>
        <dbReference type="EMBL" id="RZS81539.1"/>
    </source>
</evidence>
<dbReference type="CDD" id="cd05018">
    <property type="entry name" value="CoxG"/>
    <property type="match status" value="1"/>
</dbReference>
<feature type="transmembrane region" description="Helical" evidence="1">
    <location>
        <begin position="194"/>
        <end position="213"/>
    </location>
</feature>
<dbReference type="SUPFAM" id="SSF55961">
    <property type="entry name" value="Bet v1-like"/>
    <property type="match status" value="1"/>
</dbReference>
<proteinExistence type="predicted"/>
<keyword evidence="1" id="KW-0812">Transmembrane</keyword>
<dbReference type="InterPro" id="IPR023393">
    <property type="entry name" value="START-like_dom_sf"/>
</dbReference>
<name>A0A4Q7NEW1_9BURK</name>
<organism evidence="2 3">
    <name type="scientific">Pigmentiphaga kullae</name>
    <dbReference type="NCBI Taxonomy" id="151784"/>
    <lineage>
        <taxon>Bacteria</taxon>
        <taxon>Pseudomonadati</taxon>
        <taxon>Pseudomonadota</taxon>
        <taxon>Betaproteobacteria</taxon>
        <taxon>Burkholderiales</taxon>
        <taxon>Alcaligenaceae</taxon>
        <taxon>Pigmentiphaga</taxon>
    </lineage>
</organism>
<dbReference type="Proteomes" id="UP000292445">
    <property type="component" value="Unassembled WGS sequence"/>
</dbReference>
<dbReference type="PANTHER" id="PTHR38588:SF1">
    <property type="entry name" value="BLL0334 PROTEIN"/>
    <property type="match status" value="1"/>
</dbReference>
<dbReference type="RefSeq" id="WP_130359398.1">
    <property type="nucleotide sequence ID" value="NZ_SGXC01000002.1"/>
</dbReference>
<evidence type="ECO:0008006" key="4">
    <source>
        <dbReference type="Google" id="ProtNLM"/>
    </source>
</evidence>
<dbReference type="OrthoDB" id="9787428at2"/>
<gene>
    <name evidence="2" type="ORF">EV675_4163</name>
</gene>
<dbReference type="AlphaFoldDB" id="A0A4Q7NEW1"/>